<feature type="transmembrane region" description="Helical" evidence="10">
    <location>
        <begin position="904"/>
        <end position="924"/>
    </location>
</feature>
<evidence type="ECO:0000256" key="3">
    <source>
        <dbReference type="ARBA" id="ARBA00022989"/>
    </source>
</evidence>
<dbReference type="SUPFAM" id="SSF81321">
    <property type="entry name" value="Family A G protein-coupled receptor-like"/>
    <property type="match status" value="1"/>
</dbReference>
<feature type="transmembrane region" description="Helical" evidence="10">
    <location>
        <begin position="207"/>
        <end position="226"/>
    </location>
</feature>
<dbReference type="InterPro" id="IPR000276">
    <property type="entry name" value="GPCR_Rhodpsn"/>
</dbReference>
<keyword evidence="12" id="KW-1185">Reference proteome</keyword>
<keyword evidence="8" id="KW-0175">Coiled coil</keyword>
<feature type="compositionally biased region" description="Low complexity" evidence="9">
    <location>
        <begin position="341"/>
        <end position="354"/>
    </location>
</feature>
<evidence type="ECO:0000313" key="13">
    <source>
        <dbReference type="RefSeq" id="XP_005107686.1"/>
    </source>
</evidence>
<keyword evidence="5 10" id="KW-0472">Membrane</keyword>
<feature type="region of interest" description="Disordered" evidence="9">
    <location>
        <begin position="474"/>
        <end position="519"/>
    </location>
</feature>
<dbReference type="PRINTS" id="PR00237">
    <property type="entry name" value="GPCRRHODOPSN"/>
</dbReference>
<keyword evidence="3 10" id="KW-1133">Transmembrane helix</keyword>
<feature type="transmembrane region" description="Helical" evidence="10">
    <location>
        <begin position="302"/>
        <end position="321"/>
    </location>
</feature>
<dbReference type="PROSITE" id="PS50262">
    <property type="entry name" value="G_PROTEIN_RECEP_F1_2"/>
    <property type="match status" value="2"/>
</dbReference>
<feature type="compositionally biased region" description="Polar residues" evidence="9">
    <location>
        <begin position="436"/>
        <end position="445"/>
    </location>
</feature>
<name>A0ABM0K359_APLCA</name>
<dbReference type="PANTHER" id="PTHR24243:SF208">
    <property type="entry name" value="PYROKININ-1 RECEPTOR"/>
    <property type="match status" value="1"/>
</dbReference>
<feature type="domain" description="G-protein coupled receptors family 1 profile" evidence="11">
    <location>
        <begin position="863"/>
        <end position="925"/>
    </location>
</feature>
<evidence type="ECO:0000256" key="7">
    <source>
        <dbReference type="ARBA" id="ARBA00023224"/>
    </source>
</evidence>
<evidence type="ECO:0000313" key="12">
    <source>
        <dbReference type="Proteomes" id="UP000694888"/>
    </source>
</evidence>
<feature type="domain" description="G-protein coupled receptors family 1 profile" evidence="11">
    <location>
        <begin position="148"/>
        <end position="321"/>
    </location>
</feature>
<reference evidence="13" key="1">
    <citation type="submission" date="2025-08" db="UniProtKB">
        <authorList>
            <consortium name="RefSeq"/>
        </authorList>
    </citation>
    <scope>IDENTIFICATION</scope>
</reference>
<feature type="compositionally biased region" description="Basic and acidic residues" evidence="9">
    <location>
        <begin position="554"/>
        <end position="572"/>
    </location>
</feature>
<evidence type="ECO:0000256" key="2">
    <source>
        <dbReference type="ARBA" id="ARBA00022692"/>
    </source>
</evidence>
<feature type="compositionally biased region" description="Basic and acidic residues" evidence="9">
    <location>
        <begin position="476"/>
        <end position="513"/>
    </location>
</feature>
<sequence length="947" mass="104821">MDLFSLSSPSQDFTTEEFQDLSGDGSGDIFNAVTTLSSSPSLSFPSLSVVPTNPRVFLDVPTVDTGALFSESDEKPFSTKNVDVNWTALANTSSMENETFANNTTIMTTDISQLERQLYLQQLQQETTLQMIPAMTFLIILAVVGIIGNALVLAVYSRKFQRTSTRIFIMSIAGFDLVTNVIVTPAEIFDMFYIWDFNQPIVCRIRLFFNAFTTMSAAMILLAVGVTRYRKICVPFGRQVSLKQAKITSVIIAGLGLLFAVPYGIINGRQTKPTPRPGIFGYECTIDDSYVNTIWPMVNSGFFLLLFFVNVIPLVVLYILIGIQAWKHSKQYGVTTAAAASSSYPNNTNSDSTNTGGGVSGSSNHDNDVKALQTTSGASEGSRVRGDVVGGDSGSSHVRKDDGSGDNGDGQRGNDVVGKGEDEKETKEDRDIANGGVSTSNNNKDVSVKMIRAPAGDRIHFNINMVQELTKKLKAVKNEREREEESERDFREERENEVEESKQSNGEEKESSKKQNYGVSTVVDAKDVALVTNADIDKSALKDNSTNPMNETTACREQEGAREEDRDAERIVATEQTEANMAGVSEGDDNGQSDAGRDTRHHELDSHVPINAGGETSDVANDVKAVSGTDQTPRRNEEKARQNQKVSFVTEVDDESSDDEKNVSQSNTKRKDSCYPVESEEQRKERIADEEEIRKQEEETDEEESLEPMSDFARSMQWVDITYCLNESKPEEKGTDCADEEEGLTKKDSFNKSRKVSRDNSFLQRHRKLRDALTDTLKRAKQNRKEKEADADVNANCSVAGEDVDNIRFNRKKSVVYIKCEPPTPKEPGEEAGNKLGHHTPKTAEASGSRKQSKVVRRKGLGRTTAMLIIISAVYIVGFLPFLILVSLKVTSPGTIESLSDVGLAIYFLFFRSYFLNSAANPIVYSLCDKNFRRECVNVMRCRSGKR</sequence>
<feature type="coiled-coil region" evidence="8">
    <location>
        <begin position="763"/>
        <end position="790"/>
    </location>
</feature>
<evidence type="ECO:0000259" key="11">
    <source>
        <dbReference type="PROSITE" id="PS50262"/>
    </source>
</evidence>
<accession>A0ABM0K359</accession>
<feature type="region of interest" description="Disordered" evidence="9">
    <location>
        <begin position="820"/>
        <end position="856"/>
    </location>
</feature>
<feature type="region of interest" description="Disordered" evidence="9">
    <location>
        <begin position="340"/>
        <end position="445"/>
    </location>
</feature>
<feature type="transmembrane region" description="Helical" evidence="10">
    <location>
        <begin position="860"/>
        <end position="884"/>
    </location>
</feature>
<dbReference type="Gene3D" id="1.20.1070.10">
    <property type="entry name" value="Rhodopsin 7-helix transmembrane proteins"/>
    <property type="match status" value="2"/>
</dbReference>
<evidence type="ECO:0000256" key="6">
    <source>
        <dbReference type="ARBA" id="ARBA00023170"/>
    </source>
</evidence>
<comment type="subcellular location">
    <subcellularLocation>
        <location evidence="1">Membrane</location>
        <topology evidence="1">Multi-pass membrane protein</topology>
    </subcellularLocation>
</comment>
<feature type="compositionally biased region" description="Polar residues" evidence="9">
    <location>
        <begin position="542"/>
        <end position="553"/>
    </location>
</feature>
<dbReference type="PANTHER" id="PTHR24243">
    <property type="entry name" value="G-PROTEIN COUPLED RECEPTOR"/>
    <property type="match status" value="1"/>
</dbReference>
<keyword evidence="2 10" id="KW-0812">Transmembrane</keyword>
<evidence type="ECO:0000256" key="8">
    <source>
        <dbReference type="SAM" id="Coils"/>
    </source>
</evidence>
<keyword evidence="6" id="KW-0675">Receptor</keyword>
<evidence type="ECO:0000256" key="4">
    <source>
        <dbReference type="ARBA" id="ARBA00023040"/>
    </source>
</evidence>
<dbReference type="Pfam" id="PF00001">
    <property type="entry name" value="7tm_1"/>
    <property type="match status" value="1"/>
</dbReference>
<feature type="transmembrane region" description="Helical" evidence="10">
    <location>
        <begin position="168"/>
        <end position="195"/>
    </location>
</feature>
<feature type="region of interest" description="Disordered" evidence="9">
    <location>
        <begin position="729"/>
        <end position="763"/>
    </location>
</feature>
<dbReference type="RefSeq" id="XP_005107686.1">
    <property type="nucleotide sequence ID" value="XM_005107629.3"/>
</dbReference>
<feature type="compositionally biased region" description="Basic and acidic residues" evidence="9">
    <location>
        <begin position="418"/>
        <end position="432"/>
    </location>
</feature>
<protein>
    <submittedName>
        <fullName evidence="13">Uncharacterized protein LOC101846090</fullName>
    </submittedName>
</protein>
<proteinExistence type="predicted"/>
<dbReference type="GeneID" id="101846090"/>
<evidence type="ECO:0000256" key="5">
    <source>
        <dbReference type="ARBA" id="ARBA00023136"/>
    </source>
</evidence>
<dbReference type="Proteomes" id="UP000694888">
    <property type="component" value="Unplaced"/>
</dbReference>
<dbReference type="CDD" id="cd00637">
    <property type="entry name" value="7tm_classA_rhodopsin-like"/>
    <property type="match status" value="2"/>
</dbReference>
<gene>
    <name evidence="13" type="primary">LOC101846090</name>
</gene>
<feature type="compositionally biased region" description="Basic and acidic residues" evidence="9">
    <location>
        <begin position="595"/>
        <end position="606"/>
    </location>
</feature>
<keyword evidence="4" id="KW-0297">G-protein coupled receptor</keyword>
<evidence type="ECO:0000256" key="10">
    <source>
        <dbReference type="SAM" id="Phobius"/>
    </source>
</evidence>
<keyword evidence="7" id="KW-0807">Transducer</keyword>
<feature type="region of interest" description="Disordered" evidence="9">
    <location>
        <begin position="536"/>
        <end position="709"/>
    </location>
</feature>
<evidence type="ECO:0000256" key="1">
    <source>
        <dbReference type="ARBA" id="ARBA00004141"/>
    </source>
</evidence>
<organism evidence="12 13">
    <name type="scientific">Aplysia californica</name>
    <name type="common">California sea hare</name>
    <dbReference type="NCBI Taxonomy" id="6500"/>
    <lineage>
        <taxon>Eukaryota</taxon>
        <taxon>Metazoa</taxon>
        <taxon>Spiralia</taxon>
        <taxon>Lophotrochozoa</taxon>
        <taxon>Mollusca</taxon>
        <taxon>Gastropoda</taxon>
        <taxon>Heterobranchia</taxon>
        <taxon>Euthyneura</taxon>
        <taxon>Tectipleura</taxon>
        <taxon>Aplysiida</taxon>
        <taxon>Aplysioidea</taxon>
        <taxon>Aplysiidae</taxon>
        <taxon>Aplysia</taxon>
    </lineage>
</organism>
<feature type="transmembrane region" description="Helical" evidence="10">
    <location>
        <begin position="247"/>
        <end position="266"/>
    </location>
</feature>
<dbReference type="InterPro" id="IPR017452">
    <property type="entry name" value="GPCR_Rhodpsn_7TM"/>
</dbReference>
<feature type="compositionally biased region" description="Basic and acidic residues" evidence="9">
    <location>
        <begin position="680"/>
        <end position="697"/>
    </location>
</feature>
<evidence type="ECO:0000256" key="9">
    <source>
        <dbReference type="SAM" id="MobiDB-lite"/>
    </source>
</evidence>
<feature type="transmembrane region" description="Helical" evidence="10">
    <location>
        <begin position="131"/>
        <end position="156"/>
    </location>
</feature>
<feature type="compositionally biased region" description="Basic and acidic residues" evidence="9">
    <location>
        <begin position="632"/>
        <end position="641"/>
    </location>
</feature>